<dbReference type="Gene3D" id="3.90.320.10">
    <property type="match status" value="1"/>
</dbReference>
<reference evidence="2 3" key="1">
    <citation type="submission" date="2018-09" db="EMBL/GenBank/DDBJ databases">
        <authorList>
            <person name="Giglietti G.M."/>
            <person name="Stoner T.H."/>
            <person name="Garlena R.A."/>
            <person name="Russell D.A."/>
            <person name="Pope W.H."/>
            <person name="Jacobs-Sera D."/>
            <person name="Hatfull G.F."/>
        </authorList>
    </citation>
    <scope>NUCLEOTIDE SEQUENCE [LARGE SCALE GENOMIC DNA]</scope>
</reference>
<gene>
    <name evidence="2" type="primary">42</name>
    <name evidence="2" type="ORF">PBI_DAOB_42</name>
</gene>
<sequence>MTETLMPEGLGGRLVLAAGDYRRNRALWLKARRSGLGASDTATILGLNSWGTALEVWQEKTSLTPPDDRELSDAAAWGNILEHPVAVQTVKKWPEIGRIIPTPGLLAHPDHPWMLATVDRLLVPRRVKNPRVQSILEVKTTSSKNWGLNWPDGVPPAAIQVQVQQQLAVTGLPYAWVACWLRDTAKLCEPVRVDRSEEVIAQLIHYGGMWWRDHVEGMLRPEPTFGDRGQLAGLWPADAKADALTAGPDLEATVADLIDAKRRKEKAEEDEEVAAFKLKTAMKERLGVVDAAGELLVTWKPQKYTRLDEKRLRAERPEIAKEFTPNKTIRVLRISKKQEQ</sequence>
<dbReference type="EMBL" id="MH834609">
    <property type="protein sequence ID" value="AYN57689.1"/>
    <property type="molecule type" value="Genomic_DNA"/>
</dbReference>
<dbReference type="Proteomes" id="UP000281958">
    <property type="component" value="Segment"/>
</dbReference>
<dbReference type="InterPro" id="IPR051703">
    <property type="entry name" value="NF-kappa-B_Signaling_Reg"/>
</dbReference>
<keyword evidence="2" id="KW-0540">Nuclease</keyword>
<accession>A0A3G2KFD3</accession>
<dbReference type="PANTHER" id="PTHR46609">
    <property type="entry name" value="EXONUCLEASE, PHAGE-TYPE/RECB, C-TERMINAL DOMAIN-CONTAINING PROTEIN"/>
    <property type="match status" value="1"/>
</dbReference>
<dbReference type="InterPro" id="IPR011604">
    <property type="entry name" value="PDDEXK-like_dom_sf"/>
</dbReference>
<keyword evidence="2" id="KW-0269">Exonuclease</keyword>
<keyword evidence="2" id="KW-0378">Hydrolase</keyword>
<dbReference type="NCBIfam" id="TIGR03033">
    <property type="entry name" value="phage_rel_nuc"/>
    <property type="match status" value="1"/>
</dbReference>
<organism evidence="2 3">
    <name type="scientific">Arthrobacter phage Daob</name>
    <dbReference type="NCBI Taxonomy" id="2419954"/>
    <lineage>
        <taxon>Viruses</taxon>
        <taxon>Duplodnaviria</taxon>
        <taxon>Heunggongvirae</taxon>
        <taxon>Uroviricota</taxon>
        <taxon>Caudoviricetes</taxon>
        <taxon>Coralvirus</taxon>
        <taxon>Coralvirus coral</taxon>
    </lineage>
</organism>
<dbReference type="SUPFAM" id="SSF52980">
    <property type="entry name" value="Restriction endonuclease-like"/>
    <property type="match status" value="1"/>
</dbReference>
<evidence type="ECO:0000313" key="3">
    <source>
        <dbReference type="Proteomes" id="UP000281958"/>
    </source>
</evidence>
<dbReference type="InterPro" id="IPR011335">
    <property type="entry name" value="Restrct_endonuc-II-like"/>
</dbReference>
<proteinExistence type="predicted"/>
<evidence type="ECO:0000259" key="1">
    <source>
        <dbReference type="Pfam" id="PF09588"/>
    </source>
</evidence>
<dbReference type="PANTHER" id="PTHR46609:SF6">
    <property type="entry name" value="EXONUCLEASE, PHAGE-TYPE_RECB, C-TERMINAL DOMAIN-CONTAINING PROTEIN-RELATED"/>
    <property type="match status" value="1"/>
</dbReference>
<dbReference type="InterPro" id="IPR019080">
    <property type="entry name" value="YqaJ_viral_recombinase"/>
</dbReference>
<name>A0A3G2KFD3_9CAUD</name>
<evidence type="ECO:0000313" key="2">
    <source>
        <dbReference type="EMBL" id="AYN57689.1"/>
    </source>
</evidence>
<feature type="domain" description="YqaJ viral recombinase" evidence="1">
    <location>
        <begin position="28"/>
        <end position="172"/>
    </location>
</feature>
<dbReference type="InterPro" id="IPR017482">
    <property type="entry name" value="Lambda-type_endonuclease"/>
</dbReference>
<protein>
    <submittedName>
        <fullName evidence="2">RecE-like exonuclease</fullName>
    </submittedName>
</protein>
<dbReference type="Pfam" id="PF09588">
    <property type="entry name" value="YqaJ"/>
    <property type="match status" value="1"/>
</dbReference>
<dbReference type="GO" id="GO:0004527">
    <property type="term" value="F:exonuclease activity"/>
    <property type="evidence" value="ECO:0007669"/>
    <property type="project" value="UniProtKB-KW"/>
</dbReference>